<dbReference type="RefSeq" id="WP_184172849.1">
    <property type="nucleotide sequence ID" value="NZ_BAABAG010000019.1"/>
</dbReference>
<comment type="caution">
    <text evidence="2">The sequence shown here is derived from an EMBL/GenBank/DDBJ whole genome shotgun (WGS) entry which is preliminary data.</text>
</comment>
<keyword evidence="1" id="KW-1133">Transmembrane helix</keyword>
<evidence type="ECO:0000256" key="1">
    <source>
        <dbReference type="SAM" id="Phobius"/>
    </source>
</evidence>
<evidence type="ECO:0000313" key="2">
    <source>
        <dbReference type="EMBL" id="MBB5849337.1"/>
    </source>
</evidence>
<evidence type="ECO:0000313" key="3">
    <source>
        <dbReference type="Proteomes" id="UP000567246"/>
    </source>
</evidence>
<feature type="transmembrane region" description="Helical" evidence="1">
    <location>
        <begin position="40"/>
        <end position="59"/>
    </location>
</feature>
<reference evidence="2 3" key="1">
    <citation type="submission" date="2020-08" db="EMBL/GenBank/DDBJ databases">
        <title>Sequencing the genomes of 1000 actinobacteria strains.</title>
        <authorList>
            <person name="Klenk H.-P."/>
        </authorList>
    </citation>
    <scope>NUCLEOTIDE SEQUENCE [LARGE SCALE GENOMIC DNA]</scope>
    <source>
        <strain evidence="2 3">DSM 17945</strain>
    </source>
</reference>
<proteinExistence type="predicted"/>
<keyword evidence="3" id="KW-1185">Reference proteome</keyword>
<keyword evidence="1" id="KW-0472">Membrane</keyword>
<protein>
    <submittedName>
        <fullName evidence="2">Uncharacterized protein</fullName>
    </submittedName>
</protein>
<feature type="transmembrane region" description="Helical" evidence="1">
    <location>
        <begin position="66"/>
        <end position="88"/>
    </location>
</feature>
<dbReference type="Proteomes" id="UP000567246">
    <property type="component" value="Unassembled WGS sequence"/>
</dbReference>
<organism evidence="2 3">
    <name type="scientific">Micrococcus endophyticus</name>
    <dbReference type="NCBI Taxonomy" id="455343"/>
    <lineage>
        <taxon>Bacteria</taxon>
        <taxon>Bacillati</taxon>
        <taxon>Actinomycetota</taxon>
        <taxon>Actinomycetes</taxon>
        <taxon>Micrococcales</taxon>
        <taxon>Micrococcaceae</taxon>
        <taxon>Micrococcus</taxon>
    </lineage>
</organism>
<dbReference type="EMBL" id="JACHMW010000001">
    <property type="protein sequence ID" value="MBB5849337.1"/>
    <property type="molecule type" value="Genomic_DNA"/>
</dbReference>
<keyword evidence="1" id="KW-0812">Transmembrane</keyword>
<accession>A0A7W9JK36</accession>
<dbReference type="AlphaFoldDB" id="A0A7W9JK36"/>
<sequence>MTSATSSSPASPAPAAACLVLTLAATAALPDWSGSGVARPLWALLLPAALGLAGAGLALRARRPGWAAACAAVGLCAVPALIVVTTIVSGP</sequence>
<name>A0A7W9JK36_9MICC</name>
<gene>
    <name evidence="2" type="ORF">HDA33_001901</name>
</gene>